<keyword evidence="2" id="KW-1185">Reference proteome</keyword>
<evidence type="ECO:0000313" key="1">
    <source>
        <dbReference type="EMBL" id="EHQ29513.1"/>
    </source>
</evidence>
<dbReference type="HOGENOM" id="CLU_3170394_0_0_10"/>
<evidence type="ECO:0000313" key="2">
    <source>
        <dbReference type="Proteomes" id="UP000002774"/>
    </source>
</evidence>
<reference evidence="1" key="1">
    <citation type="submission" date="2011-09" db="EMBL/GenBank/DDBJ databases">
        <title>The permanent draft genome of Mucilaginibacter paludis DSM 18603.</title>
        <authorList>
            <consortium name="US DOE Joint Genome Institute (JGI-PGF)"/>
            <person name="Lucas S."/>
            <person name="Han J."/>
            <person name="Lapidus A."/>
            <person name="Bruce D."/>
            <person name="Goodwin L."/>
            <person name="Pitluck S."/>
            <person name="Peters L."/>
            <person name="Kyrpides N."/>
            <person name="Mavromatis K."/>
            <person name="Ivanova N."/>
            <person name="Mikhailova N."/>
            <person name="Held B."/>
            <person name="Detter J.C."/>
            <person name="Tapia R."/>
            <person name="Han C."/>
            <person name="Land M."/>
            <person name="Hauser L."/>
            <person name="Markowitz V."/>
            <person name="Cheng J.-F."/>
            <person name="Hugenholtz P."/>
            <person name="Woyke T."/>
            <person name="Wu D."/>
            <person name="Tindall B."/>
            <person name="Brambilla E."/>
            <person name="Klenk H.-P."/>
            <person name="Eisen J.A."/>
        </authorList>
    </citation>
    <scope>NUCLEOTIDE SEQUENCE [LARGE SCALE GENOMIC DNA]</scope>
    <source>
        <strain evidence="1">DSM 18603</strain>
    </source>
</reference>
<dbReference type="RefSeq" id="WP_008510763.1">
    <property type="nucleotide sequence ID" value="NZ_CM001403.1"/>
</dbReference>
<dbReference type="EMBL" id="CM001403">
    <property type="protein sequence ID" value="EHQ29513.1"/>
    <property type="molecule type" value="Genomic_DNA"/>
</dbReference>
<protein>
    <submittedName>
        <fullName evidence="1">Uncharacterized protein</fullName>
    </submittedName>
</protein>
<proteinExistence type="predicted"/>
<sequence length="47" mass="5239">MKSSSSAVKFIPVFPIVLSAYEMTDHNCSSMDIGQKAQVDQQHRKVV</sequence>
<dbReference type="Proteomes" id="UP000002774">
    <property type="component" value="Chromosome"/>
</dbReference>
<gene>
    <name evidence="1" type="ORF">Mucpa_5441</name>
</gene>
<accession>H1YAQ4</accession>
<organism evidence="1 2">
    <name type="scientific">Mucilaginibacter paludis DSM 18603</name>
    <dbReference type="NCBI Taxonomy" id="714943"/>
    <lineage>
        <taxon>Bacteria</taxon>
        <taxon>Pseudomonadati</taxon>
        <taxon>Bacteroidota</taxon>
        <taxon>Sphingobacteriia</taxon>
        <taxon>Sphingobacteriales</taxon>
        <taxon>Sphingobacteriaceae</taxon>
        <taxon>Mucilaginibacter</taxon>
    </lineage>
</organism>
<dbReference type="AlphaFoldDB" id="H1YAQ4"/>
<dbReference type="STRING" id="714943.Mucpa_5441"/>
<name>H1YAQ4_9SPHI</name>